<sequence>MGPITALRHATKPPTEEFRIDPKNATAPGLLLISRTITALEAGSEYIFTKVVAMLKNITTRNKKRPGKIKRSLRRIKRTSVQVPEKFPILTFILHHSLTIYFPVYSSL</sequence>
<gene>
    <name evidence="2" type="ORF">HA271_01220</name>
</gene>
<evidence type="ECO:0000313" key="2">
    <source>
        <dbReference type="EMBL" id="HII83468.1"/>
    </source>
</evidence>
<organism evidence="2 3">
    <name type="scientific">Methanobacterium subterraneum</name>
    <dbReference type="NCBI Taxonomy" id="59277"/>
    <lineage>
        <taxon>Archaea</taxon>
        <taxon>Methanobacteriati</taxon>
        <taxon>Methanobacteriota</taxon>
        <taxon>Methanomada group</taxon>
        <taxon>Methanobacteria</taxon>
        <taxon>Methanobacteriales</taxon>
        <taxon>Methanobacteriaceae</taxon>
        <taxon>Methanobacterium</taxon>
    </lineage>
</organism>
<accession>A0A7J4TGD4</accession>
<comment type="caution">
    <text evidence="2">The sequence shown here is derived from an EMBL/GenBank/DDBJ whole genome shotgun (WGS) entry which is preliminary data.</text>
</comment>
<dbReference type="EMBL" id="DUHE01000034">
    <property type="protein sequence ID" value="HII83468.1"/>
    <property type="molecule type" value="Genomic_DNA"/>
</dbReference>
<dbReference type="AlphaFoldDB" id="A0A7J4TGD4"/>
<proteinExistence type="predicted"/>
<evidence type="ECO:0000256" key="1">
    <source>
        <dbReference type="SAM" id="MobiDB-lite"/>
    </source>
</evidence>
<reference evidence="3" key="1">
    <citation type="journal article" date="2020" name="bioRxiv">
        <title>A rank-normalized archaeal taxonomy based on genome phylogeny resolves widespread incomplete and uneven classifications.</title>
        <authorList>
            <person name="Rinke C."/>
            <person name="Chuvochina M."/>
            <person name="Mussig A.J."/>
            <person name="Chaumeil P.-A."/>
            <person name="Waite D.W."/>
            <person name="Whitman W.B."/>
            <person name="Parks D.H."/>
            <person name="Hugenholtz P."/>
        </authorList>
    </citation>
    <scope>NUCLEOTIDE SEQUENCE [LARGE SCALE GENOMIC DNA]</scope>
</reference>
<feature type="region of interest" description="Disordered" evidence="1">
    <location>
        <begin position="1"/>
        <end position="21"/>
    </location>
</feature>
<evidence type="ECO:0000313" key="3">
    <source>
        <dbReference type="Proteomes" id="UP000586031"/>
    </source>
</evidence>
<name>A0A7J4TGD4_9EURY</name>
<dbReference type="Proteomes" id="UP000586031">
    <property type="component" value="Unassembled WGS sequence"/>
</dbReference>
<protein>
    <submittedName>
        <fullName evidence="2">Uncharacterized protein</fullName>
    </submittedName>
</protein>